<sequence length="75" mass="9085">MTTRTKTEVYQIIQGESNLKKREKLYKMCFDKMGYDTRKAVTYHIKQQRQMYNVKARFYGCTICGKFHVTTQFRN</sequence>
<gene>
    <name evidence="1" type="ORF">METZ01_LOCUS226038</name>
</gene>
<organism evidence="1">
    <name type="scientific">marine metagenome</name>
    <dbReference type="NCBI Taxonomy" id="408172"/>
    <lineage>
        <taxon>unclassified sequences</taxon>
        <taxon>metagenomes</taxon>
        <taxon>ecological metagenomes</taxon>
    </lineage>
</organism>
<accession>A0A382GEQ8</accession>
<dbReference type="AlphaFoldDB" id="A0A382GEQ8"/>
<name>A0A382GEQ8_9ZZZZ</name>
<reference evidence="1" key="1">
    <citation type="submission" date="2018-05" db="EMBL/GenBank/DDBJ databases">
        <authorList>
            <person name="Lanie J.A."/>
            <person name="Ng W.-L."/>
            <person name="Kazmierczak K.M."/>
            <person name="Andrzejewski T.M."/>
            <person name="Davidsen T.M."/>
            <person name="Wayne K.J."/>
            <person name="Tettelin H."/>
            <person name="Glass J.I."/>
            <person name="Rusch D."/>
            <person name="Podicherti R."/>
            <person name="Tsui H.-C.T."/>
            <person name="Winkler M.E."/>
        </authorList>
    </citation>
    <scope>NUCLEOTIDE SEQUENCE</scope>
</reference>
<proteinExistence type="predicted"/>
<evidence type="ECO:0000313" key="1">
    <source>
        <dbReference type="EMBL" id="SVB73184.1"/>
    </source>
</evidence>
<dbReference type="EMBL" id="UINC01054912">
    <property type="protein sequence ID" value="SVB73184.1"/>
    <property type="molecule type" value="Genomic_DNA"/>
</dbReference>
<protein>
    <submittedName>
        <fullName evidence="1">Uncharacterized protein</fullName>
    </submittedName>
</protein>